<gene>
    <name evidence="2" type="ORF">AaV_139</name>
</gene>
<keyword evidence="1" id="KW-0812">Transmembrane</keyword>
<feature type="transmembrane region" description="Helical" evidence="1">
    <location>
        <begin position="18"/>
        <end position="35"/>
    </location>
</feature>
<keyword evidence="1" id="KW-0472">Membrane</keyword>
<protein>
    <submittedName>
        <fullName evidence="2">Uncharacterized protein</fullName>
    </submittedName>
</protein>
<dbReference type="RefSeq" id="YP_009052215.1">
    <property type="nucleotide sequence ID" value="NC_024697.1"/>
</dbReference>
<feature type="transmembrane region" description="Helical" evidence="1">
    <location>
        <begin position="78"/>
        <end position="96"/>
    </location>
</feature>
<keyword evidence="1" id="KW-1133">Transmembrane helix</keyword>
<name>A0A076FGV2_9VIRU</name>
<reference evidence="2 3" key="1">
    <citation type="journal article" date="2014" name="Virology">
        <title>Genome of brown tide virus (AaV), the little giant of the Megaviridae, elucidates NCLDV genome expansion and host-virus coevolution.</title>
        <authorList>
            <person name="Moniruzzaman M."/>
            <person name="LeCleir G.R."/>
            <person name="Brown C.M."/>
            <person name="Gobler C.J."/>
            <person name="Bidle K.D."/>
            <person name="Wilson W.H."/>
            <person name="Wilhelm S.W."/>
        </authorList>
    </citation>
    <scope>NUCLEOTIDE SEQUENCE [LARGE SCALE GENOMIC DNA]</scope>
    <source>
        <strain evidence="2">BtV-01</strain>
    </source>
</reference>
<dbReference type="EMBL" id="KJ645900">
    <property type="protein sequence ID" value="AII16962.1"/>
    <property type="molecule type" value="Genomic_DNA"/>
</dbReference>
<accession>A0A076FGV2</accession>
<keyword evidence="3" id="KW-1185">Reference proteome</keyword>
<dbReference type="KEGG" id="vg:20041488"/>
<sequence>MKFPKNLIAKKVKKTDTLMNLFLIAAYLLLISLYINKNLDEKKKTYQWILISVQFIVFFIVLYFSVNGIILNRFRDGFIVTFIIYSLFRILNISNII</sequence>
<dbReference type="GeneID" id="20041488"/>
<proteinExistence type="predicted"/>
<evidence type="ECO:0000256" key="1">
    <source>
        <dbReference type="SAM" id="Phobius"/>
    </source>
</evidence>
<organism evidence="2 3">
    <name type="scientific">Aureococcus anophagefferens virus</name>
    <dbReference type="NCBI Taxonomy" id="1474867"/>
    <lineage>
        <taxon>Viruses</taxon>
        <taxon>Varidnaviria</taxon>
        <taxon>Bamfordvirae</taxon>
        <taxon>Nucleocytoviricota</taxon>
        <taxon>Megaviricetes</taxon>
        <taxon>Imitervirales</taxon>
        <taxon>Schizomimiviridae</taxon>
        <taxon>Kratosvirus</taxon>
        <taxon>Kratosvirus quantuckense</taxon>
    </lineage>
</organism>
<evidence type="ECO:0000313" key="2">
    <source>
        <dbReference type="EMBL" id="AII16962.1"/>
    </source>
</evidence>
<feature type="transmembrane region" description="Helical" evidence="1">
    <location>
        <begin position="47"/>
        <end position="66"/>
    </location>
</feature>
<evidence type="ECO:0000313" key="3">
    <source>
        <dbReference type="Proteomes" id="UP000028667"/>
    </source>
</evidence>
<dbReference type="Proteomes" id="UP000028667">
    <property type="component" value="Segment"/>
</dbReference>